<feature type="transmembrane region" description="Helical" evidence="1">
    <location>
        <begin position="182"/>
        <end position="204"/>
    </location>
</feature>
<feature type="transmembrane region" description="Helical" evidence="1">
    <location>
        <begin position="210"/>
        <end position="232"/>
    </location>
</feature>
<evidence type="ECO:0000313" key="3">
    <source>
        <dbReference type="Proteomes" id="UP000298517"/>
    </source>
</evidence>
<gene>
    <name evidence="2" type="ORF">E2488_15010</name>
</gene>
<evidence type="ECO:0000313" key="2">
    <source>
        <dbReference type="EMBL" id="TEW72172.1"/>
    </source>
</evidence>
<proteinExistence type="predicted"/>
<feature type="transmembrane region" description="Helical" evidence="1">
    <location>
        <begin position="252"/>
        <end position="272"/>
    </location>
</feature>
<keyword evidence="3" id="KW-1185">Reference proteome</keyword>
<evidence type="ECO:0000256" key="1">
    <source>
        <dbReference type="SAM" id="Phobius"/>
    </source>
</evidence>
<dbReference type="EMBL" id="SNQI01000006">
    <property type="protein sequence ID" value="TEW72172.1"/>
    <property type="molecule type" value="Genomic_DNA"/>
</dbReference>
<dbReference type="RefSeq" id="WP_134249196.1">
    <property type="nucleotide sequence ID" value="NZ_SNQI01000006.1"/>
</dbReference>
<reference evidence="2 3" key="1">
    <citation type="journal article" date="2011" name="J. Microbiol.">
        <title>Gramella jeungdoensis sp. nov., isolated from a solar saltern in Korea.</title>
        <authorList>
            <person name="Joung Y."/>
            <person name="Kim H."/>
            <person name="Jang T."/>
            <person name="Ahn T.S."/>
            <person name="Joh K."/>
        </authorList>
    </citation>
    <scope>NUCLEOTIDE SEQUENCE [LARGE SCALE GENOMIC DNA]</scope>
    <source>
        <strain evidence="2 3">KCTC 23123</strain>
    </source>
</reference>
<dbReference type="PANTHER" id="PTHR20992">
    <property type="entry name" value="AT15442P-RELATED"/>
    <property type="match status" value="1"/>
</dbReference>
<dbReference type="InterPro" id="IPR005240">
    <property type="entry name" value="DUF389"/>
</dbReference>
<keyword evidence="1" id="KW-1133">Transmembrane helix</keyword>
<keyword evidence="1" id="KW-0812">Transmembrane</keyword>
<name>A0A4Y8AQU3_9FLAO</name>
<feature type="transmembrane region" description="Helical" evidence="1">
    <location>
        <begin position="159"/>
        <end position="175"/>
    </location>
</feature>
<sequence>MEAENTNQQDSTSNSQIPPQSDITSILLSFKKFFIELLDIRKDTDKKGTIEDIKENISMKGHTAWVLVFSILIASIGLNVSSTAVVIGAMLISPLMGPILGVGLSIGINDIDTLKRSLINLGVMVGLSLATSFLFFLIPIFRNETPEILARTAPDVRDVFIAIAGGLALIIAFSRQSKQTNTIAGVAIATALMPPLCTAGYGLATWNLSYFGGAMFLFTINTIFIALATFVIVKFLRFPMLRYINSAKRKRIARTASTVALLVFSGSIYLFFNLFQENQFKQAAQNLIDDIKGNGISIIDEKDENIDYHNKKVKIFIYGNKLSTDEIERWNERLPEYGLKDTQLVFHQGVDDSDIRSEVKNLTDLYVQNQKIISSRDETVKEKEDKIKLLTDQISKYQAAEIPFIQISKEAQINYIGLEHLSYGKLIHTNFNTVDTITVFNARWNDTIPNITNQQLKLKKWLKTRLNLDTLQLNNN</sequence>
<feature type="transmembrane region" description="Helical" evidence="1">
    <location>
        <begin position="63"/>
        <end position="80"/>
    </location>
</feature>
<protein>
    <submittedName>
        <fullName evidence="2">DUF389 domain-containing protein</fullName>
    </submittedName>
</protein>
<comment type="caution">
    <text evidence="2">The sequence shown here is derived from an EMBL/GenBank/DDBJ whole genome shotgun (WGS) entry which is preliminary data.</text>
</comment>
<dbReference type="Proteomes" id="UP000298517">
    <property type="component" value="Unassembled WGS sequence"/>
</dbReference>
<feature type="transmembrane region" description="Helical" evidence="1">
    <location>
        <begin position="86"/>
        <end position="106"/>
    </location>
</feature>
<keyword evidence="1" id="KW-0472">Membrane</keyword>
<dbReference type="PANTHER" id="PTHR20992:SF9">
    <property type="entry name" value="AT15442P-RELATED"/>
    <property type="match status" value="1"/>
</dbReference>
<organism evidence="2 3">
    <name type="scientific">Gramella jeungdoensis</name>
    <dbReference type="NCBI Taxonomy" id="708091"/>
    <lineage>
        <taxon>Bacteria</taxon>
        <taxon>Pseudomonadati</taxon>
        <taxon>Bacteroidota</taxon>
        <taxon>Flavobacteriia</taxon>
        <taxon>Flavobacteriales</taxon>
        <taxon>Flavobacteriaceae</taxon>
        <taxon>Christiangramia</taxon>
    </lineage>
</organism>
<dbReference type="AlphaFoldDB" id="A0A4Y8AQU3"/>
<dbReference type="Pfam" id="PF04087">
    <property type="entry name" value="DUF389"/>
    <property type="match status" value="1"/>
</dbReference>
<feature type="transmembrane region" description="Helical" evidence="1">
    <location>
        <begin position="118"/>
        <end position="139"/>
    </location>
</feature>
<dbReference type="OrthoDB" id="9790659at2"/>
<accession>A0A4Y8AQU3</accession>